<feature type="transmembrane region" description="Helical" evidence="10">
    <location>
        <begin position="122"/>
        <end position="144"/>
    </location>
</feature>
<comment type="caution">
    <text evidence="12">The sequence shown here is derived from an EMBL/GenBank/DDBJ whole genome shotgun (WGS) entry which is preliminary data.</text>
</comment>
<feature type="transmembrane region" description="Helical" evidence="10">
    <location>
        <begin position="91"/>
        <end position="110"/>
    </location>
</feature>
<dbReference type="PANTHER" id="PTHR47549:SF2">
    <property type="entry name" value="GOLGI APPARATUS MEMBRANE PROTEIN TVP38"/>
    <property type="match status" value="1"/>
</dbReference>
<accession>A0A5M3MCP2</accession>
<feature type="transmembrane region" description="Helical" evidence="10">
    <location>
        <begin position="164"/>
        <end position="189"/>
    </location>
</feature>
<keyword evidence="6 10" id="KW-0812">Transmembrane</keyword>
<keyword evidence="9 10" id="KW-0472">Membrane</keyword>
<dbReference type="PANTHER" id="PTHR47549">
    <property type="entry name" value="GOLGI APPARATUS MEMBRANE PROTEIN TVP38-RELATED"/>
    <property type="match status" value="1"/>
</dbReference>
<protein>
    <recommendedName>
        <fullName evidence="4">Golgi apparatus membrane protein TVP38</fullName>
    </recommendedName>
    <alternativeName>
        <fullName evidence="5">Golgi apparatus membrane protein tvp38</fullName>
    </alternativeName>
</protein>
<evidence type="ECO:0000256" key="3">
    <source>
        <dbReference type="ARBA" id="ARBA00008640"/>
    </source>
</evidence>
<reference evidence="13" key="1">
    <citation type="journal article" date="2012" name="Science">
        <title>The Paleozoic origin of enzymatic lignin decomposition reconstructed from 31 fungal genomes.</title>
        <authorList>
            <person name="Floudas D."/>
            <person name="Binder M."/>
            <person name="Riley R."/>
            <person name="Barry K."/>
            <person name="Blanchette R.A."/>
            <person name="Henrissat B."/>
            <person name="Martinez A.T."/>
            <person name="Otillar R."/>
            <person name="Spatafora J.W."/>
            <person name="Yadav J.S."/>
            <person name="Aerts A."/>
            <person name="Benoit I."/>
            <person name="Boyd A."/>
            <person name="Carlson A."/>
            <person name="Copeland A."/>
            <person name="Coutinho P.M."/>
            <person name="de Vries R.P."/>
            <person name="Ferreira P."/>
            <person name="Findley K."/>
            <person name="Foster B."/>
            <person name="Gaskell J."/>
            <person name="Glotzer D."/>
            <person name="Gorecki P."/>
            <person name="Heitman J."/>
            <person name="Hesse C."/>
            <person name="Hori C."/>
            <person name="Igarashi K."/>
            <person name="Jurgens J.A."/>
            <person name="Kallen N."/>
            <person name="Kersten P."/>
            <person name="Kohler A."/>
            <person name="Kuees U."/>
            <person name="Kumar T.K.A."/>
            <person name="Kuo A."/>
            <person name="LaButti K."/>
            <person name="Larrondo L.F."/>
            <person name="Lindquist E."/>
            <person name="Ling A."/>
            <person name="Lombard V."/>
            <person name="Lucas S."/>
            <person name="Lundell T."/>
            <person name="Martin R."/>
            <person name="McLaughlin D.J."/>
            <person name="Morgenstern I."/>
            <person name="Morin E."/>
            <person name="Murat C."/>
            <person name="Nagy L.G."/>
            <person name="Nolan M."/>
            <person name="Ohm R.A."/>
            <person name="Patyshakuliyeva A."/>
            <person name="Rokas A."/>
            <person name="Ruiz-Duenas F.J."/>
            <person name="Sabat G."/>
            <person name="Salamov A."/>
            <person name="Samejima M."/>
            <person name="Schmutz J."/>
            <person name="Slot J.C."/>
            <person name="St John F."/>
            <person name="Stenlid J."/>
            <person name="Sun H."/>
            <person name="Sun S."/>
            <person name="Syed K."/>
            <person name="Tsang A."/>
            <person name="Wiebenga A."/>
            <person name="Young D."/>
            <person name="Pisabarro A."/>
            <person name="Eastwood D.C."/>
            <person name="Martin F."/>
            <person name="Cullen D."/>
            <person name="Grigoriev I.V."/>
            <person name="Hibbett D.S."/>
        </authorList>
    </citation>
    <scope>NUCLEOTIDE SEQUENCE [LARGE SCALE GENOMIC DNA]</scope>
    <source>
        <strain evidence="13">RWD-64-598 SS2</strain>
    </source>
</reference>
<evidence type="ECO:0000256" key="4">
    <source>
        <dbReference type="ARBA" id="ARBA00013533"/>
    </source>
</evidence>
<evidence type="ECO:0000313" key="12">
    <source>
        <dbReference type="EMBL" id="EIW76978.1"/>
    </source>
</evidence>
<name>A0A5M3MCP2_CONPW</name>
<dbReference type="GO" id="GO:0000139">
    <property type="term" value="C:Golgi membrane"/>
    <property type="evidence" value="ECO:0007669"/>
    <property type="project" value="UniProtKB-SubCell"/>
</dbReference>
<evidence type="ECO:0000256" key="5">
    <source>
        <dbReference type="ARBA" id="ARBA00020673"/>
    </source>
</evidence>
<evidence type="ECO:0000256" key="9">
    <source>
        <dbReference type="ARBA" id="ARBA00023136"/>
    </source>
</evidence>
<comment type="subcellular location">
    <subcellularLocation>
        <location evidence="2">Golgi apparatus membrane</location>
        <topology evidence="2">Multi-pass membrane protein</topology>
    </subcellularLocation>
</comment>
<proteinExistence type="inferred from homology"/>
<dbReference type="RefSeq" id="XP_007773282.1">
    <property type="nucleotide sequence ID" value="XM_007775092.1"/>
</dbReference>
<dbReference type="OrthoDB" id="166803at2759"/>
<dbReference type="GeneID" id="19198849"/>
<evidence type="ECO:0000259" key="11">
    <source>
        <dbReference type="Pfam" id="PF09335"/>
    </source>
</evidence>
<evidence type="ECO:0000256" key="6">
    <source>
        <dbReference type="ARBA" id="ARBA00022692"/>
    </source>
</evidence>
<evidence type="ECO:0000256" key="10">
    <source>
        <dbReference type="SAM" id="Phobius"/>
    </source>
</evidence>
<evidence type="ECO:0000256" key="8">
    <source>
        <dbReference type="ARBA" id="ARBA00023034"/>
    </source>
</evidence>
<dbReference type="Proteomes" id="UP000053558">
    <property type="component" value="Unassembled WGS sequence"/>
</dbReference>
<dbReference type="AlphaFoldDB" id="A0A5M3MCP2"/>
<evidence type="ECO:0000256" key="2">
    <source>
        <dbReference type="ARBA" id="ARBA00004653"/>
    </source>
</evidence>
<organism evidence="12 13">
    <name type="scientific">Coniophora puteana (strain RWD-64-598)</name>
    <name type="common">Brown rot fungus</name>
    <dbReference type="NCBI Taxonomy" id="741705"/>
    <lineage>
        <taxon>Eukaryota</taxon>
        <taxon>Fungi</taxon>
        <taxon>Dikarya</taxon>
        <taxon>Basidiomycota</taxon>
        <taxon>Agaricomycotina</taxon>
        <taxon>Agaricomycetes</taxon>
        <taxon>Agaricomycetidae</taxon>
        <taxon>Boletales</taxon>
        <taxon>Coniophorineae</taxon>
        <taxon>Coniophoraceae</taxon>
        <taxon>Coniophora</taxon>
    </lineage>
</organism>
<dbReference type="InterPro" id="IPR032816">
    <property type="entry name" value="VTT_dom"/>
</dbReference>
<feature type="domain" description="VTT" evidence="11">
    <location>
        <begin position="150"/>
        <end position="264"/>
    </location>
</feature>
<comment type="function">
    <text evidence="1">Golgi membrane protein involved in vesicular trafficking and spindle migration.</text>
</comment>
<feature type="transmembrane region" description="Helical" evidence="10">
    <location>
        <begin position="276"/>
        <end position="297"/>
    </location>
</feature>
<evidence type="ECO:0000256" key="1">
    <source>
        <dbReference type="ARBA" id="ARBA00002978"/>
    </source>
</evidence>
<comment type="similarity">
    <text evidence="3">Belongs to the TVP38/TMEM64 family.</text>
</comment>
<evidence type="ECO:0000313" key="13">
    <source>
        <dbReference type="Proteomes" id="UP000053558"/>
    </source>
</evidence>
<evidence type="ECO:0000256" key="7">
    <source>
        <dbReference type="ARBA" id="ARBA00022989"/>
    </source>
</evidence>
<dbReference type="OMA" id="RWFCMAR"/>
<keyword evidence="8" id="KW-0333">Golgi apparatus</keyword>
<keyword evidence="7 10" id="KW-1133">Transmembrane helix</keyword>
<dbReference type="KEGG" id="cput:CONPUDRAFT_110730"/>
<gene>
    <name evidence="12" type="ORF">CONPUDRAFT_110730</name>
</gene>
<dbReference type="EMBL" id="JH711585">
    <property type="protein sequence ID" value="EIW76978.1"/>
    <property type="molecule type" value="Genomic_DNA"/>
</dbReference>
<dbReference type="Pfam" id="PF09335">
    <property type="entry name" value="VTT_dom"/>
    <property type="match status" value="1"/>
</dbReference>
<sequence length="364" mass="39513">MSNTAYNPHPPVIQAGSITAPAYEYASVPPGELGVPNMDNDWSASRTTLADGMAINRGGTPPPNKEEQKALRSSMGIDLQSIRHPESWRDLVPAFVIAFILVIVIVTEVFKKQILEALAPAATWLLATPGGWAIPIGILVVMSFPPLFGHEFVAIFCGMVWGPGIGFGIVCAGTIVGETLMFLIFKYALHSYGERAQRKSISFAAFCNVIRKGGFRVILASRFSAVPPHFTTAVYATCQVKLWQFLLAAVLSLPKQLASVFIGYDLKLSADGQSSKLANIVTYAVLGITVVVTIAVMRHLRQKTAQETEAVVYQRRKARQAAELKSNYTAQPYDPYYNGGSDNGHARQASTAHLLGKPENSNMV</sequence>
<dbReference type="InterPro" id="IPR051076">
    <property type="entry name" value="Golgi_membrane_TVP38/TMEM64"/>
</dbReference>
<feature type="transmembrane region" description="Helical" evidence="10">
    <location>
        <begin position="245"/>
        <end position="264"/>
    </location>
</feature>
<keyword evidence="13" id="KW-1185">Reference proteome</keyword>